<keyword evidence="2" id="KW-0812">Transmembrane</keyword>
<feature type="transmembrane region" description="Helical" evidence="2">
    <location>
        <begin position="94"/>
        <end position="111"/>
    </location>
</feature>
<evidence type="ECO:0000259" key="4">
    <source>
        <dbReference type="Pfam" id="PF13439"/>
    </source>
</evidence>
<proteinExistence type="predicted"/>
<dbReference type="InterPro" id="IPR001296">
    <property type="entry name" value="Glyco_trans_1"/>
</dbReference>
<evidence type="ECO:0000259" key="3">
    <source>
        <dbReference type="Pfam" id="PF00534"/>
    </source>
</evidence>
<dbReference type="Proteomes" id="UP000530060">
    <property type="component" value="Unassembled WGS sequence"/>
</dbReference>
<gene>
    <name evidence="5" type="ORF">FLAT13_02374</name>
</gene>
<evidence type="ECO:0000313" key="5">
    <source>
        <dbReference type="EMBL" id="CAD0004611.1"/>
    </source>
</evidence>
<dbReference type="RefSeq" id="WP_180909031.1">
    <property type="nucleotide sequence ID" value="NZ_CAIJDP010000068.1"/>
</dbReference>
<protein>
    <submittedName>
        <fullName evidence="5">Uncharacterized protein</fullName>
    </submittedName>
</protein>
<feature type="domain" description="Glycosyl transferase family 1" evidence="3">
    <location>
        <begin position="148"/>
        <end position="298"/>
    </location>
</feature>
<dbReference type="GO" id="GO:0009103">
    <property type="term" value="P:lipopolysaccharide biosynthetic process"/>
    <property type="evidence" value="ECO:0007669"/>
    <property type="project" value="TreeGrafter"/>
</dbReference>
<evidence type="ECO:0000256" key="2">
    <source>
        <dbReference type="SAM" id="Phobius"/>
    </source>
</evidence>
<dbReference type="SUPFAM" id="SSF53756">
    <property type="entry name" value="UDP-Glycosyltransferase/glycogen phosphorylase"/>
    <property type="match status" value="1"/>
</dbReference>
<dbReference type="Pfam" id="PF13439">
    <property type="entry name" value="Glyco_transf_4"/>
    <property type="match status" value="1"/>
</dbReference>
<evidence type="ECO:0000256" key="1">
    <source>
        <dbReference type="ARBA" id="ARBA00022679"/>
    </source>
</evidence>
<organism evidence="5 6">
    <name type="scientific">Flavobacterium salmonis</name>
    <dbReference type="NCBI Taxonomy" id="2654844"/>
    <lineage>
        <taxon>Bacteria</taxon>
        <taxon>Pseudomonadati</taxon>
        <taxon>Bacteroidota</taxon>
        <taxon>Flavobacteriia</taxon>
        <taxon>Flavobacteriales</taxon>
        <taxon>Flavobacteriaceae</taxon>
        <taxon>Flavobacterium</taxon>
    </lineage>
</organism>
<evidence type="ECO:0000313" key="6">
    <source>
        <dbReference type="Proteomes" id="UP000530060"/>
    </source>
</evidence>
<dbReference type="PANTHER" id="PTHR46401">
    <property type="entry name" value="GLYCOSYLTRANSFERASE WBBK-RELATED"/>
    <property type="match status" value="1"/>
</dbReference>
<comment type="caution">
    <text evidence="5">The sequence shown here is derived from an EMBL/GenBank/DDBJ whole genome shotgun (WGS) entry which is preliminary data.</text>
</comment>
<dbReference type="EMBL" id="CAIJDP010000068">
    <property type="protein sequence ID" value="CAD0004611.1"/>
    <property type="molecule type" value="Genomic_DNA"/>
</dbReference>
<accession>A0A6V6YYQ2</accession>
<keyword evidence="2" id="KW-1133">Transmembrane helix</keyword>
<dbReference type="PANTHER" id="PTHR46401:SF2">
    <property type="entry name" value="GLYCOSYLTRANSFERASE WBBK-RELATED"/>
    <property type="match status" value="1"/>
</dbReference>
<sequence>MKICYIFRQKEKKGHSIENVFLTVNSNMSKLNVETELYFRNKSFWKSLFEIKKIKADFYHITGDVHYLAIFLPRKKTTITIHDIGAYKNNKKNLKRYIFAFIWFVLPIWWVKKITVISDLVKQDLIHYFKVNPDKIFVIENPLSLDLEFKEKEIENRKPNILQIGSGWHKNLLGLVESVKDIQCTVTIIGNPGLDLIEKMTKYAIDFKIYSNITNAEVMDLYSECDIVYFASFSEGFGLPIIEAQTIGRPVITSYLSPMIEVGGDGVVLVDPLSHKEIKKAINKLIEDSGFYKTCVEKGLINSRKYTPINVAEKYHQFYRLMDV</sequence>
<dbReference type="GO" id="GO:0016757">
    <property type="term" value="F:glycosyltransferase activity"/>
    <property type="evidence" value="ECO:0007669"/>
    <property type="project" value="InterPro"/>
</dbReference>
<reference evidence="5 6" key="1">
    <citation type="submission" date="2020-06" db="EMBL/GenBank/DDBJ databases">
        <authorList>
            <person name="Criscuolo A."/>
        </authorList>
    </citation>
    <scope>NUCLEOTIDE SEQUENCE [LARGE SCALE GENOMIC DNA]</scope>
    <source>
        <strain evidence="6">CIP 111411</strain>
    </source>
</reference>
<dbReference type="Gene3D" id="3.40.50.2000">
    <property type="entry name" value="Glycogen Phosphorylase B"/>
    <property type="match status" value="2"/>
</dbReference>
<feature type="domain" description="Glycosyltransferase subfamily 4-like N-terminal" evidence="4">
    <location>
        <begin position="38"/>
        <end position="146"/>
    </location>
</feature>
<keyword evidence="6" id="KW-1185">Reference proteome</keyword>
<keyword evidence="1" id="KW-0808">Transferase</keyword>
<keyword evidence="2" id="KW-0472">Membrane</keyword>
<dbReference type="Pfam" id="PF00534">
    <property type="entry name" value="Glycos_transf_1"/>
    <property type="match status" value="1"/>
</dbReference>
<name>A0A6V6YYQ2_9FLAO</name>
<dbReference type="AlphaFoldDB" id="A0A6V6YYQ2"/>
<dbReference type="InterPro" id="IPR028098">
    <property type="entry name" value="Glyco_trans_4-like_N"/>
</dbReference>